<evidence type="ECO:0000259" key="13">
    <source>
        <dbReference type="Pfam" id="PF03109"/>
    </source>
</evidence>
<keyword evidence="7" id="KW-0812">Transmembrane</keyword>
<evidence type="ECO:0000313" key="14">
    <source>
        <dbReference type="EMBL" id="KPH79674.1"/>
    </source>
</evidence>
<dbReference type="InterPro" id="IPR004147">
    <property type="entry name" value="ABC1_dom"/>
</dbReference>
<keyword evidence="4" id="KW-0997">Cell inner membrane</keyword>
<protein>
    <submittedName>
        <fullName evidence="14">2-polyprenylphenol hydroxylase</fullName>
    </submittedName>
</protein>
<evidence type="ECO:0000256" key="1">
    <source>
        <dbReference type="ARBA" id="ARBA00005020"/>
    </source>
</evidence>
<comment type="caution">
    <text evidence="14">The sequence shown here is derived from an EMBL/GenBank/DDBJ whole genome shotgun (WGS) entry which is preliminary data.</text>
</comment>
<dbReference type="GO" id="GO:0005524">
    <property type="term" value="F:ATP binding"/>
    <property type="evidence" value="ECO:0007669"/>
    <property type="project" value="UniProtKB-KW"/>
</dbReference>
<dbReference type="PANTHER" id="PTHR10566">
    <property type="entry name" value="CHAPERONE-ACTIVITY OF BC1 COMPLEX CABC1 -RELATED"/>
    <property type="match status" value="1"/>
</dbReference>
<keyword evidence="3" id="KW-1003">Cell membrane</keyword>
<feature type="domain" description="ABC1 atypical kinase-like" evidence="13">
    <location>
        <begin position="94"/>
        <end position="338"/>
    </location>
</feature>
<dbReference type="PATRIC" id="fig|1526658.3.peg.280"/>
<evidence type="ECO:0000256" key="7">
    <source>
        <dbReference type="ARBA" id="ARBA00022692"/>
    </source>
</evidence>
<dbReference type="SUPFAM" id="SSF56112">
    <property type="entry name" value="Protein kinase-like (PK-like)"/>
    <property type="match status" value="1"/>
</dbReference>
<reference evidence="14 15" key="1">
    <citation type="submission" date="2015-07" db="EMBL/GenBank/DDBJ databases">
        <title>Whole genome sequencing of Bosea vaviloviae isolated from cave pool.</title>
        <authorList>
            <person name="Tan N.E.H."/>
            <person name="Lee Y.P."/>
            <person name="Gan H.M."/>
            <person name="Barton H."/>
            <person name="Savka M.A."/>
        </authorList>
    </citation>
    <scope>NUCLEOTIDE SEQUENCE [LARGE SCALE GENOMIC DNA]</scope>
    <source>
        <strain evidence="14 15">SD260</strain>
    </source>
</reference>
<dbReference type="RefSeq" id="WP_054210346.1">
    <property type="nucleotide sequence ID" value="NZ_LGSZ01000048.1"/>
</dbReference>
<keyword evidence="5" id="KW-0808">Transferase</keyword>
<dbReference type="Proteomes" id="UP000037822">
    <property type="component" value="Unassembled WGS sequence"/>
</dbReference>
<comment type="similarity">
    <text evidence="2">Belongs to the protein kinase superfamily. ADCK protein kinase family.</text>
</comment>
<keyword evidence="15" id="KW-1185">Reference proteome</keyword>
<name>A0A0N0MAI4_9HYPH</name>
<dbReference type="CDD" id="cd13972">
    <property type="entry name" value="UbiB"/>
    <property type="match status" value="1"/>
</dbReference>
<dbReference type="PANTHER" id="PTHR10566:SF113">
    <property type="entry name" value="PROTEIN ACTIVITY OF BC1 COMPLEX KINASE 7, CHLOROPLASTIC"/>
    <property type="match status" value="1"/>
</dbReference>
<comment type="pathway">
    <text evidence="1">Cofactor biosynthesis; ubiquinone biosynthesis [regulation].</text>
</comment>
<evidence type="ECO:0000256" key="10">
    <source>
        <dbReference type="ARBA" id="ARBA00022840"/>
    </source>
</evidence>
<evidence type="ECO:0000256" key="5">
    <source>
        <dbReference type="ARBA" id="ARBA00022679"/>
    </source>
</evidence>
<dbReference type="Pfam" id="PF03109">
    <property type="entry name" value="ABC1"/>
    <property type="match status" value="1"/>
</dbReference>
<keyword evidence="10" id="KW-0067">ATP-binding</keyword>
<dbReference type="GO" id="GO:0016301">
    <property type="term" value="F:kinase activity"/>
    <property type="evidence" value="ECO:0007669"/>
    <property type="project" value="UniProtKB-KW"/>
</dbReference>
<sequence>MISSLFHLARTARVGFVLAREGALALVDPSVLPPLARGAIRLGRLIERRGAGTSATRLAAALTRLGPSYVKFGQFLATRPDVVGMKIASDLSALQDRMPPFPMAQARAIVEAAHGRPVEQVFASFGEPVAAASIAQVHRARLHDGREVAVKILRPGIRDRFHRDLGAMRFGAELAETRSAEARRLRMTGVVETLARSVTMEMDLRLEAAALSEFAENTKEDLDFRVPQPDWQLTAREMLVDEWIDGVRLSDIEGLRAAGHDLPTLGRIVIQSFLKHAIRDGFFHADMHPGNLFVDAQGRLVAVDGGIMGRLGLKERRFLAEILLGFITRDYRRVAEVHFEAGYVPVHHDVADFAQAIRAVGEPIHDKSADQISMAKVLTLLFEITGMFDMATRTELVMLQKTMVVVEGVARTLDPQLDMWTTAEPVVREWITQNLGPLGRLQDAGRGAGSVLGSLSRLPETLVRAERVLGQLEDASRHGFSLDERSVAAIGRAEAQRNRWGNWALWMITGLLAWAVLG</sequence>
<evidence type="ECO:0000256" key="2">
    <source>
        <dbReference type="ARBA" id="ARBA00009670"/>
    </source>
</evidence>
<proteinExistence type="inferred from homology"/>
<dbReference type="EMBL" id="LGSZ01000048">
    <property type="protein sequence ID" value="KPH79674.1"/>
    <property type="molecule type" value="Genomic_DNA"/>
</dbReference>
<evidence type="ECO:0000256" key="11">
    <source>
        <dbReference type="ARBA" id="ARBA00022989"/>
    </source>
</evidence>
<evidence type="ECO:0000256" key="9">
    <source>
        <dbReference type="ARBA" id="ARBA00022777"/>
    </source>
</evidence>
<dbReference type="GO" id="GO:0006744">
    <property type="term" value="P:ubiquinone biosynthetic process"/>
    <property type="evidence" value="ECO:0007669"/>
    <property type="project" value="UniProtKB-UniPathway"/>
</dbReference>
<dbReference type="OrthoDB" id="9795390at2"/>
<dbReference type="NCBIfam" id="TIGR01982">
    <property type="entry name" value="UbiB"/>
    <property type="match status" value="1"/>
</dbReference>
<dbReference type="InterPro" id="IPR010232">
    <property type="entry name" value="UbiB"/>
</dbReference>
<evidence type="ECO:0000256" key="4">
    <source>
        <dbReference type="ARBA" id="ARBA00022519"/>
    </source>
</evidence>
<evidence type="ECO:0000313" key="15">
    <source>
        <dbReference type="Proteomes" id="UP000037822"/>
    </source>
</evidence>
<evidence type="ECO:0000256" key="3">
    <source>
        <dbReference type="ARBA" id="ARBA00022475"/>
    </source>
</evidence>
<organism evidence="14 15">
    <name type="scientific">Bosea vaviloviae</name>
    <dbReference type="NCBI Taxonomy" id="1526658"/>
    <lineage>
        <taxon>Bacteria</taxon>
        <taxon>Pseudomonadati</taxon>
        <taxon>Pseudomonadota</taxon>
        <taxon>Alphaproteobacteria</taxon>
        <taxon>Hyphomicrobiales</taxon>
        <taxon>Boseaceae</taxon>
        <taxon>Bosea</taxon>
    </lineage>
</organism>
<evidence type="ECO:0000256" key="8">
    <source>
        <dbReference type="ARBA" id="ARBA00022741"/>
    </source>
</evidence>
<dbReference type="InterPro" id="IPR045308">
    <property type="entry name" value="UbiB_bact"/>
</dbReference>
<accession>A0A0N0MAI4</accession>
<gene>
    <name evidence="14" type="ORF">AE618_17645</name>
</gene>
<dbReference type="InterPro" id="IPR050154">
    <property type="entry name" value="UbiB_kinase"/>
</dbReference>
<keyword evidence="11" id="KW-1133">Transmembrane helix</keyword>
<evidence type="ECO:0000256" key="12">
    <source>
        <dbReference type="ARBA" id="ARBA00023136"/>
    </source>
</evidence>
<keyword evidence="12" id="KW-0472">Membrane</keyword>
<dbReference type="UniPathway" id="UPA00232"/>
<evidence type="ECO:0000256" key="6">
    <source>
        <dbReference type="ARBA" id="ARBA00022688"/>
    </source>
</evidence>
<dbReference type="AlphaFoldDB" id="A0A0N0MAI4"/>
<dbReference type="InterPro" id="IPR011009">
    <property type="entry name" value="Kinase-like_dom_sf"/>
</dbReference>
<keyword evidence="9" id="KW-0418">Kinase</keyword>
<keyword evidence="8" id="KW-0547">Nucleotide-binding</keyword>
<keyword evidence="6" id="KW-0831">Ubiquinone biosynthesis</keyword>